<organism evidence="12 13">
    <name type="scientific">Peltaster fructicola</name>
    <dbReference type="NCBI Taxonomy" id="286661"/>
    <lineage>
        <taxon>Eukaryota</taxon>
        <taxon>Fungi</taxon>
        <taxon>Dikarya</taxon>
        <taxon>Ascomycota</taxon>
        <taxon>Pezizomycotina</taxon>
        <taxon>Dothideomycetes</taxon>
        <taxon>Dothideomycetes incertae sedis</taxon>
        <taxon>Peltaster</taxon>
    </lineage>
</organism>
<comment type="pathway">
    <text evidence="2">Lipid metabolism; sphingolipid metabolism.</text>
</comment>
<evidence type="ECO:0000313" key="13">
    <source>
        <dbReference type="Proteomes" id="UP000503462"/>
    </source>
</evidence>
<keyword evidence="4" id="KW-0256">Endoplasmic reticulum</keyword>
<dbReference type="CDD" id="cd08939">
    <property type="entry name" value="KDSR-like_SDR_c"/>
    <property type="match status" value="1"/>
</dbReference>
<evidence type="ECO:0000256" key="2">
    <source>
        <dbReference type="ARBA" id="ARBA00004760"/>
    </source>
</evidence>
<evidence type="ECO:0000256" key="8">
    <source>
        <dbReference type="ARBA" id="ARBA00023098"/>
    </source>
</evidence>
<dbReference type="SUPFAM" id="SSF51735">
    <property type="entry name" value="NAD(P)-binding Rossmann-fold domains"/>
    <property type="match status" value="1"/>
</dbReference>
<keyword evidence="7" id="KW-0560">Oxidoreductase</keyword>
<evidence type="ECO:0000256" key="10">
    <source>
        <dbReference type="ARBA" id="ARBA00044737"/>
    </source>
</evidence>
<keyword evidence="13" id="KW-1185">Reference proteome</keyword>
<evidence type="ECO:0000256" key="1">
    <source>
        <dbReference type="ARBA" id="ARBA00004240"/>
    </source>
</evidence>
<dbReference type="GO" id="GO:0047560">
    <property type="term" value="F:3-dehydrosphinganine reductase activity"/>
    <property type="evidence" value="ECO:0007669"/>
    <property type="project" value="UniProtKB-EC"/>
</dbReference>
<dbReference type="GO" id="GO:0030148">
    <property type="term" value="P:sphingolipid biosynthetic process"/>
    <property type="evidence" value="ECO:0007669"/>
    <property type="project" value="InterPro"/>
</dbReference>
<comment type="pathway">
    <text evidence="3">Sphingolipid metabolism.</text>
</comment>
<dbReference type="OrthoDB" id="10267115at2759"/>
<name>A0A6H0Y523_9PEZI</name>
<dbReference type="InterPro" id="IPR045022">
    <property type="entry name" value="KDSR-like"/>
</dbReference>
<comment type="subcellular location">
    <subcellularLocation>
        <location evidence="1">Endoplasmic reticulum</location>
    </subcellularLocation>
</comment>
<dbReference type="AlphaFoldDB" id="A0A6H0Y523"/>
<dbReference type="InterPro" id="IPR036291">
    <property type="entry name" value="NAD(P)-bd_dom_sf"/>
</dbReference>
<proteinExistence type="predicted"/>
<dbReference type="PRINTS" id="PR00081">
    <property type="entry name" value="GDHRDH"/>
</dbReference>
<comment type="catalytic activity">
    <reaction evidence="11">
        <text>sphinganine + NADP(+) = 3-oxosphinganine + NADPH + H(+)</text>
        <dbReference type="Rhea" id="RHEA:22640"/>
        <dbReference type="ChEBI" id="CHEBI:15378"/>
        <dbReference type="ChEBI" id="CHEBI:57783"/>
        <dbReference type="ChEBI" id="CHEBI:57817"/>
        <dbReference type="ChEBI" id="CHEBI:58299"/>
        <dbReference type="ChEBI" id="CHEBI:58349"/>
        <dbReference type="EC" id="1.1.1.102"/>
    </reaction>
    <physiologicalReaction direction="right-to-left" evidence="11">
        <dbReference type="Rhea" id="RHEA:22642"/>
    </physiologicalReaction>
</comment>
<reference evidence="12 13" key="1">
    <citation type="journal article" date="2016" name="Sci. Rep.">
        <title>Peltaster fructicola genome reveals evolution from an invasive phytopathogen to an ectophytic parasite.</title>
        <authorList>
            <person name="Xu C."/>
            <person name="Chen H."/>
            <person name="Gleason M.L."/>
            <person name="Xu J.R."/>
            <person name="Liu H."/>
            <person name="Zhang R."/>
            <person name="Sun G."/>
        </authorList>
    </citation>
    <scope>NUCLEOTIDE SEQUENCE [LARGE SCALE GENOMIC DNA]</scope>
    <source>
        <strain evidence="12 13">LNHT1506</strain>
    </source>
</reference>
<comment type="function">
    <text evidence="10">Catalyzes the reduction of 3'-oxosphinganine (3-ketodihydrosphingosine/KDS) to sphinganine (dihydrosphingosine/DHS), the second step of de novo sphingolipid biosynthesis.</text>
</comment>
<dbReference type="EMBL" id="CP051143">
    <property type="protein sequence ID" value="QIX01710.1"/>
    <property type="molecule type" value="Genomic_DNA"/>
</dbReference>
<keyword evidence="8" id="KW-0443">Lipid metabolism</keyword>
<evidence type="ECO:0000313" key="12">
    <source>
        <dbReference type="EMBL" id="QIX01710.1"/>
    </source>
</evidence>
<evidence type="ECO:0000256" key="9">
    <source>
        <dbReference type="ARBA" id="ARBA00026112"/>
    </source>
</evidence>
<sequence>MGFSRKNQFNVDGKTILLTGGSQGMGRAVARLLSSKGANVVIVARNPTKLGEAFKYISAAARFPGKQRFHAISADVTAPGENDRIIRETTIWNDGQPPDVVWANAGSSHPGLFLDTSEEIMRRQMDLNYWAANSLARSTLHYWTVPLHKDSKVPGPNDKRHFIITASVVCFIGVAGYSPYSPAKAALRSLADTLKSELNLYNGMRRSKDPEVRKMAPEQDIDIHFVAPGTITSPGFENEQKLKHQVTKEVEKGDAVQSEDEVAAAAVQRLEAGEFIITTQFAGHVMRASMFGPSPKNNFIVDTLFAWLASIIWLFVTPDLHGKVYQYGKKYGTASIAEPKK</sequence>
<dbReference type="GO" id="GO:0006666">
    <property type="term" value="P:3-keto-sphinganine metabolic process"/>
    <property type="evidence" value="ECO:0007669"/>
    <property type="project" value="InterPro"/>
</dbReference>
<protein>
    <recommendedName>
        <fullName evidence="9">3-dehydrosphinganine reductase</fullName>
        <ecNumber evidence="9">1.1.1.102</ecNumber>
    </recommendedName>
</protein>
<dbReference type="PANTHER" id="PTHR43550:SF3">
    <property type="entry name" value="3-KETODIHYDROSPHINGOSINE REDUCTASE"/>
    <property type="match status" value="1"/>
</dbReference>
<dbReference type="EC" id="1.1.1.102" evidence="9"/>
<dbReference type="PANTHER" id="PTHR43550">
    <property type="entry name" value="3-KETODIHYDROSPHINGOSINE REDUCTASE"/>
    <property type="match status" value="1"/>
</dbReference>
<dbReference type="Gene3D" id="3.40.50.720">
    <property type="entry name" value="NAD(P)-binding Rossmann-like Domain"/>
    <property type="match status" value="1"/>
</dbReference>
<keyword evidence="5" id="KW-0521">NADP</keyword>
<dbReference type="InterPro" id="IPR002347">
    <property type="entry name" value="SDR_fam"/>
</dbReference>
<evidence type="ECO:0000256" key="11">
    <source>
        <dbReference type="ARBA" id="ARBA00048930"/>
    </source>
</evidence>
<keyword evidence="6" id="KW-0746">Sphingolipid metabolism</keyword>
<dbReference type="Proteomes" id="UP000503462">
    <property type="component" value="Chromosome 5"/>
</dbReference>
<gene>
    <name evidence="12" type="ORF">AMS68_007227</name>
</gene>
<dbReference type="GO" id="GO:0005789">
    <property type="term" value="C:endoplasmic reticulum membrane"/>
    <property type="evidence" value="ECO:0007669"/>
    <property type="project" value="TreeGrafter"/>
</dbReference>
<evidence type="ECO:0000256" key="6">
    <source>
        <dbReference type="ARBA" id="ARBA00022919"/>
    </source>
</evidence>
<evidence type="ECO:0000256" key="3">
    <source>
        <dbReference type="ARBA" id="ARBA00004991"/>
    </source>
</evidence>
<accession>A0A6H0Y523</accession>
<evidence type="ECO:0000256" key="7">
    <source>
        <dbReference type="ARBA" id="ARBA00023002"/>
    </source>
</evidence>
<evidence type="ECO:0000256" key="5">
    <source>
        <dbReference type="ARBA" id="ARBA00022857"/>
    </source>
</evidence>
<dbReference type="Pfam" id="PF00106">
    <property type="entry name" value="adh_short"/>
    <property type="match status" value="1"/>
</dbReference>
<evidence type="ECO:0000256" key="4">
    <source>
        <dbReference type="ARBA" id="ARBA00022824"/>
    </source>
</evidence>